<sequence>MRFSKMFIPTMREVPSEAEAISHKLMLRAGYVRQLASGLYIFLPLGWRVLNKINNILKEEMEAIGAQEISMPILHPAEIWQKTGRWYEIKDEMFRLKDRTDRDMCLGMTHEEIMTWLASKEIRSYRQLPQIWYQIQTKLRDEARPKSGVLRTREFIMKDSYSFDADEEGLEKSYKLHADAYYKIFNRCGLKFYQVESDPGMMGGATAHEFMAPSLAGEDEIIICNSCGYTANIEVAYSISSNIKDSEWEYEEVYTPQKRTVKEVSEFLNINPAYFIKSLLFMTNKGPVLVLIRGDQDLHEKKLTKIIGQFRTATKEEITSILGVEAGFIGPIGHNIRMIADSCLKNGTYITGANKIDYHIKGVKPDLHFKTEWHDLHIVKTGDLCPKCNTPIIIEKAIEIGNIFKLGTKYSVSLNAVFLDKNGQEKPVIMGSYGIGPARIAAAAIEQNHDADGIIWPKSIAPFDIEIIPININDNKTLDVVKMLYQGFIENDIDVLIDDRDERPGIKFKDADLIGIPVHIIIGEKNLKNNQIEIKDRRTKEIKRVSIENAISETIAFFQKIY</sequence>
<dbReference type="InterPro" id="IPR007214">
    <property type="entry name" value="YbaK/aa-tRNA-synth-assoc-dom"/>
</dbReference>
<keyword evidence="4" id="KW-0963">Cytoplasm</keyword>
<dbReference type="InterPro" id="IPR036621">
    <property type="entry name" value="Anticodon-bd_dom_sf"/>
</dbReference>
<dbReference type="PRINTS" id="PR01046">
    <property type="entry name" value="TRNASYNTHPRO"/>
</dbReference>
<name>A0A5J4LAT5_9ZZZZ</name>
<accession>A0A5J4LAT5</accession>
<reference evidence="13" key="1">
    <citation type="submission" date="2019-10" db="EMBL/GenBank/DDBJ databases">
        <title>Metagenomic sequencing of thiosulfate-disproportionating enrichment culture.</title>
        <authorList>
            <person name="Umezawa K."/>
            <person name="Kojima H."/>
            <person name="Fukui M."/>
        </authorList>
    </citation>
    <scope>NUCLEOTIDE SEQUENCE</scope>
    <source>
        <strain evidence="13">45J</strain>
    </source>
</reference>
<dbReference type="Pfam" id="PF03129">
    <property type="entry name" value="HGTP_anticodon"/>
    <property type="match status" value="1"/>
</dbReference>
<evidence type="ECO:0000256" key="10">
    <source>
        <dbReference type="ARBA" id="ARBA00029731"/>
    </source>
</evidence>
<organism evidence="13">
    <name type="scientific">hot springs metagenome</name>
    <dbReference type="NCBI Taxonomy" id="433727"/>
    <lineage>
        <taxon>unclassified sequences</taxon>
        <taxon>metagenomes</taxon>
        <taxon>ecological metagenomes</taxon>
    </lineage>
</organism>
<dbReference type="InterPro" id="IPR036754">
    <property type="entry name" value="YbaK/aa-tRNA-synt-asso_dom_sf"/>
</dbReference>
<dbReference type="InterPro" id="IPR050062">
    <property type="entry name" value="Pro-tRNA_synthetase"/>
</dbReference>
<gene>
    <name evidence="13" type="ORF">A45J_2430</name>
</gene>
<feature type="domain" description="Aminoacyl-transfer RNA synthetases class-II family profile" evidence="12">
    <location>
        <begin position="46"/>
        <end position="457"/>
    </location>
</feature>
<dbReference type="SUPFAM" id="SSF55681">
    <property type="entry name" value="Class II aaRS and biotin synthetases"/>
    <property type="match status" value="1"/>
</dbReference>
<comment type="catalytic activity">
    <reaction evidence="11">
        <text>tRNA(Pro) + L-proline + ATP = L-prolyl-tRNA(Pro) + AMP + diphosphate</text>
        <dbReference type="Rhea" id="RHEA:14305"/>
        <dbReference type="Rhea" id="RHEA-COMP:9700"/>
        <dbReference type="Rhea" id="RHEA-COMP:9702"/>
        <dbReference type="ChEBI" id="CHEBI:30616"/>
        <dbReference type="ChEBI" id="CHEBI:33019"/>
        <dbReference type="ChEBI" id="CHEBI:60039"/>
        <dbReference type="ChEBI" id="CHEBI:78442"/>
        <dbReference type="ChEBI" id="CHEBI:78532"/>
        <dbReference type="ChEBI" id="CHEBI:456215"/>
        <dbReference type="EC" id="6.1.1.15"/>
    </reaction>
</comment>
<dbReference type="GO" id="GO:0002161">
    <property type="term" value="F:aminoacyl-tRNA deacylase activity"/>
    <property type="evidence" value="ECO:0007669"/>
    <property type="project" value="InterPro"/>
</dbReference>
<keyword evidence="8" id="KW-0648">Protein biosynthesis</keyword>
<dbReference type="InterPro" id="IPR023717">
    <property type="entry name" value="Pro-tRNA-Synthase_IIa_type1"/>
</dbReference>
<dbReference type="PANTHER" id="PTHR42753">
    <property type="entry name" value="MITOCHONDRIAL RIBOSOME PROTEIN L39/PROLYL-TRNA LIGASE FAMILY MEMBER"/>
    <property type="match status" value="1"/>
</dbReference>
<protein>
    <recommendedName>
        <fullName evidence="3">proline--tRNA ligase</fullName>
        <ecNumber evidence="3">6.1.1.15</ecNumber>
    </recommendedName>
    <alternativeName>
        <fullName evidence="10">Prolyl-tRNA synthetase</fullName>
    </alternativeName>
</protein>
<dbReference type="Gene3D" id="3.30.930.10">
    <property type="entry name" value="Bira Bifunctional Protein, Domain 2"/>
    <property type="match status" value="2"/>
</dbReference>
<dbReference type="GO" id="GO:0005524">
    <property type="term" value="F:ATP binding"/>
    <property type="evidence" value="ECO:0007669"/>
    <property type="project" value="UniProtKB-KW"/>
</dbReference>
<evidence type="ECO:0000256" key="5">
    <source>
        <dbReference type="ARBA" id="ARBA00022598"/>
    </source>
</evidence>
<dbReference type="NCBIfam" id="NF006625">
    <property type="entry name" value="PRK09194.1"/>
    <property type="match status" value="1"/>
</dbReference>
<keyword evidence="5 13" id="KW-0436">Ligase</keyword>
<proteinExistence type="inferred from homology"/>
<dbReference type="SUPFAM" id="SSF52954">
    <property type="entry name" value="Class II aaRS ABD-related"/>
    <property type="match status" value="1"/>
</dbReference>
<dbReference type="InterPro" id="IPR006195">
    <property type="entry name" value="aa-tRNA-synth_II"/>
</dbReference>
<evidence type="ECO:0000256" key="3">
    <source>
        <dbReference type="ARBA" id="ARBA00012831"/>
    </source>
</evidence>
<dbReference type="PROSITE" id="PS50862">
    <property type="entry name" value="AA_TRNA_LIGASE_II"/>
    <property type="match status" value="1"/>
</dbReference>
<evidence type="ECO:0000259" key="12">
    <source>
        <dbReference type="PROSITE" id="PS50862"/>
    </source>
</evidence>
<comment type="caution">
    <text evidence="13">The sequence shown here is derived from an EMBL/GenBank/DDBJ whole genome shotgun (WGS) entry which is preliminary data.</text>
</comment>
<comment type="subunit">
    <text evidence="2">Homodimer.</text>
</comment>
<dbReference type="EC" id="6.1.1.15" evidence="3"/>
<evidence type="ECO:0000256" key="9">
    <source>
        <dbReference type="ARBA" id="ARBA00023146"/>
    </source>
</evidence>
<dbReference type="SUPFAM" id="SSF55826">
    <property type="entry name" value="YbaK/ProRS associated domain"/>
    <property type="match status" value="1"/>
</dbReference>
<keyword evidence="7" id="KW-0067">ATP-binding</keyword>
<dbReference type="AlphaFoldDB" id="A0A5J4LAT5"/>
<evidence type="ECO:0000256" key="2">
    <source>
        <dbReference type="ARBA" id="ARBA00011738"/>
    </source>
</evidence>
<dbReference type="InterPro" id="IPR004500">
    <property type="entry name" value="Pro-tRNA-synth_IIa_bac-type"/>
</dbReference>
<dbReference type="InterPro" id="IPR044140">
    <property type="entry name" value="ProRS_anticodon_short"/>
</dbReference>
<dbReference type="CDD" id="cd00779">
    <property type="entry name" value="ProRS_core_prok"/>
    <property type="match status" value="1"/>
</dbReference>
<dbReference type="InterPro" id="IPR002316">
    <property type="entry name" value="Pro-tRNA-ligase_IIa"/>
</dbReference>
<comment type="subcellular location">
    <subcellularLocation>
        <location evidence="1">Cytoplasm</location>
    </subcellularLocation>
</comment>
<evidence type="ECO:0000256" key="6">
    <source>
        <dbReference type="ARBA" id="ARBA00022741"/>
    </source>
</evidence>
<dbReference type="HAMAP" id="MF_01569">
    <property type="entry name" value="Pro_tRNA_synth_type1"/>
    <property type="match status" value="1"/>
</dbReference>
<dbReference type="InterPro" id="IPR002314">
    <property type="entry name" value="aa-tRNA-synt_IIb"/>
</dbReference>
<evidence type="ECO:0000256" key="7">
    <source>
        <dbReference type="ARBA" id="ARBA00022840"/>
    </source>
</evidence>
<dbReference type="CDD" id="cd04334">
    <property type="entry name" value="ProRS-INS"/>
    <property type="match status" value="1"/>
</dbReference>
<dbReference type="InterPro" id="IPR045864">
    <property type="entry name" value="aa-tRNA-synth_II/BPL/LPL"/>
</dbReference>
<evidence type="ECO:0000256" key="1">
    <source>
        <dbReference type="ARBA" id="ARBA00004496"/>
    </source>
</evidence>
<dbReference type="NCBIfam" id="TIGR00409">
    <property type="entry name" value="proS_fam_II"/>
    <property type="match status" value="1"/>
</dbReference>
<dbReference type="Pfam" id="PF00587">
    <property type="entry name" value="tRNA-synt_2b"/>
    <property type="match status" value="1"/>
</dbReference>
<dbReference type="EMBL" id="BLAB01000001">
    <property type="protein sequence ID" value="GER94666.1"/>
    <property type="molecule type" value="Genomic_DNA"/>
</dbReference>
<keyword evidence="6" id="KW-0547">Nucleotide-binding</keyword>
<dbReference type="Gene3D" id="3.40.50.800">
    <property type="entry name" value="Anticodon-binding domain"/>
    <property type="match status" value="1"/>
</dbReference>
<dbReference type="Pfam" id="PF04073">
    <property type="entry name" value="tRNA_edit"/>
    <property type="match status" value="1"/>
</dbReference>
<evidence type="ECO:0000256" key="4">
    <source>
        <dbReference type="ARBA" id="ARBA00022490"/>
    </source>
</evidence>
<dbReference type="CDD" id="cd00861">
    <property type="entry name" value="ProRS_anticodon_short"/>
    <property type="match status" value="1"/>
</dbReference>
<dbReference type="InterPro" id="IPR033730">
    <property type="entry name" value="ProRS_core_prok"/>
</dbReference>
<evidence type="ECO:0000313" key="13">
    <source>
        <dbReference type="EMBL" id="GER94666.1"/>
    </source>
</evidence>
<evidence type="ECO:0000256" key="8">
    <source>
        <dbReference type="ARBA" id="ARBA00022917"/>
    </source>
</evidence>
<dbReference type="PANTHER" id="PTHR42753:SF2">
    <property type="entry name" value="PROLINE--TRNA LIGASE"/>
    <property type="match status" value="1"/>
</dbReference>
<evidence type="ECO:0000256" key="11">
    <source>
        <dbReference type="ARBA" id="ARBA00047671"/>
    </source>
</evidence>
<dbReference type="GO" id="GO:0004827">
    <property type="term" value="F:proline-tRNA ligase activity"/>
    <property type="evidence" value="ECO:0007669"/>
    <property type="project" value="UniProtKB-EC"/>
</dbReference>
<dbReference type="GO" id="GO:0005829">
    <property type="term" value="C:cytosol"/>
    <property type="evidence" value="ECO:0007669"/>
    <property type="project" value="TreeGrafter"/>
</dbReference>
<dbReference type="InterPro" id="IPR004154">
    <property type="entry name" value="Anticodon-bd"/>
</dbReference>
<dbReference type="GO" id="GO:0006433">
    <property type="term" value="P:prolyl-tRNA aminoacylation"/>
    <property type="evidence" value="ECO:0007669"/>
    <property type="project" value="InterPro"/>
</dbReference>
<keyword evidence="9" id="KW-0030">Aminoacyl-tRNA synthetase</keyword>
<dbReference type="FunFam" id="3.40.50.800:FF:000011">
    <property type="entry name" value="Proline--tRNA ligase"/>
    <property type="match status" value="1"/>
</dbReference>